<gene>
    <name evidence="3" type="ORF">Pmani_020054</name>
</gene>
<feature type="transmembrane region" description="Helical" evidence="2">
    <location>
        <begin position="417"/>
        <end position="438"/>
    </location>
</feature>
<comment type="caution">
    <text evidence="3">The sequence shown here is derived from an EMBL/GenBank/DDBJ whole genome shotgun (WGS) entry which is preliminary data.</text>
</comment>
<feature type="compositionally biased region" description="Low complexity" evidence="1">
    <location>
        <begin position="318"/>
        <end position="332"/>
    </location>
</feature>
<organism evidence="3 4">
    <name type="scientific">Petrolisthes manimaculis</name>
    <dbReference type="NCBI Taxonomy" id="1843537"/>
    <lineage>
        <taxon>Eukaryota</taxon>
        <taxon>Metazoa</taxon>
        <taxon>Ecdysozoa</taxon>
        <taxon>Arthropoda</taxon>
        <taxon>Crustacea</taxon>
        <taxon>Multicrustacea</taxon>
        <taxon>Malacostraca</taxon>
        <taxon>Eumalacostraca</taxon>
        <taxon>Eucarida</taxon>
        <taxon>Decapoda</taxon>
        <taxon>Pleocyemata</taxon>
        <taxon>Anomura</taxon>
        <taxon>Galatheoidea</taxon>
        <taxon>Porcellanidae</taxon>
        <taxon>Petrolisthes</taxon>
    </lineage>
</organism>
<feature type="region of interest" description="Disordered" evidence="1">
    <location>
        <begin position="318"/>
        <end position="340"/>
    </location>
</feature>
<evidence type="ECO:0008006" key="5">
    <source>
        <dbReference type="Google" id="ProtNLM"/>
    </source>
</evidence>
<evidence type="ECO:0000256" key="1">
    <source>
        <dbReference type="SAM" id="MobiDB-lite"/>
    </source>
</evidence>
<keyword evidence="2" id="KW-1133">Transmembrane helix</keyword>
<keyword evidence="2" id="KW-0472">Membrane</keyword>
<dbReference type="Proteomes" id="UP001292094">
    <property type="component" value="Unassembled WGS sequence"/>
</dbReference>
<name>A0AAE1U3G1_9EUCA</name>
<evidence type="ECO:0000313" key="3">
    <source>
        <dbReference type="EMBL" id="KAK4308237.1"/>
    </source>
</evidence>
<dbReference type="EMBL" id="JAWZYT010001912">
    <property type="protein sequence ID" value="KAK4308237.1"/>
    <property type="molecule type" value="Genomic_DNA"/>
</dbReference>
<feature type="transmembrane region" description="Helical" evidence="2">
    <location>
        <begin position="113"/>
        <end position="135"/>
    </location>
</feature>
<feature type="transmembrane region" description="Helical" evidence="2">
    <location>
        <begin position="76"/>
        <end position="101"/>
    </location>
</feature>
<feature type="transmembrane region" description="Helical" evidence="2">
    <location>
        <begin position="198"/>
        <end position="221"/>
    </location>
</feature>
<evidence type="ECO:0000313" key="4">
    <source>
        <dbReference type="Proteomes" id="UP001292094"/>
    </source>
</evidence>
<accession>A0AAE1U3G1</accession>
<dbReference type="AlphaFoldDB" id="A0AAE1U3G1"/>
<feature type="transmembrane region" description="Helical" evidence="2">
    <location>
        <begin position="381"/>
        <end position="405"/>
    </location>
</feature>
<protein>
    <recommendedName>
        <fullName evidence="5">Gustatory receptor</fullName>
    </recommendedName>
</protein>
<sequence>MKEQESSTKKESLGMIQLVSNTNLSTLRQLLQSNNVSPGGCCEQKEVVWSLAWLVVMLGLLPGGRRGPQPTLTSAVMIGVSLIFTLTLGGFFIVCAHRFILPSPSLGEGPIQYVSEAIFMWCVSLCSWVTLVSFWSKSGALVSLLDNLETVPLCTISHTGFAWRAIAAMLPNLGYFILHCSFYVFYIIQYSSVWVTSLFAASMFWITVTPSVPAVFVVVLLRLVHDSLVTNNAALERVLAGNPTTTRKTLSVNPTGNPTFWQGSPNGTLTSVPGNPNETSTIWPENPTGTITAWPGNPTGTTTAWPGKHIRRPAIWPGNPNAAPTTPTGNPNETLTSVPGNSKTAPINTIMAWNRNTPTTLIQVHARNLELRRLYEDLERVLSIPLLCYDTLAVYTLINSFFFIIADYNNLMNGSRLLFLAVTNFFTLGVLGSIGLLADNIRDKMMGAASTYLVIFLQFETSQ</sequence>
<reference evidence="3" key="1">
    <citation type="submission" date="2023-11" db="EMBL/GenBank/DDBJ databases">
        <title>Genome assemblies of two species of porcelain crab, Petrolisthes cinctipes and Petrolisthes manimaculis (Anomura: Porcellanidae).</title>
        <authorList>
            <person name="Angst P."/>
        </authorList>
    </citation>
    <scope>NUCLEOTIDE SEQUENCE</scope>
    <source>
        <strain evidence="3">PB745_02</strain>
        <tissue evidence="3">Gill</tissue>
    </source>
</reference>
<evidence type="ECO:0000256" key="2">
    <source>
        <dbReference type="SAM" id="Phobius"/>
    </source>
</evidence>
<proteinExistence type="predicted"/>
<feature type="transmembrane region" description="Helical" evidence="2">
    <location>
        <begin position="173"/>
        <end position="192"/>
    </location>
</feature>
<keyword evidence="2" id="KW-0812">Transmembrane</keyword>
<keyword evidence="4" id="KW-1185">Reference proteome</keyword>